<evidence type="ECO:0000313" key="4">
    <source>
        <dbReference type="Proteomes" id="UP000325576"/>
    </source>
</evidence>
<dbReference type="EMBL" id="JAECSB010000027">
    <property type="protein sequence ID" value="MBH5142207.1"/>
    <property type="molecule type" value="Genomic_DNA"/>
</dbReference>
<dbReference type="Proteomes" id="UP000325576">
    <property type="component" value="Unassembled WGS sequence"/>
</dbReference>
<comment type="caution">
    <text evidence="2">The sequence shown here is derived from an EMBL/GenBank/DDBJ whole genome shotgun (WGS) entry which is preliminary data.</text>
</comment>
<gene>
    <name evidence="2" type="ORF">BS297_28330</name>
    <name evidence="3" type="ORF">I3517_06210</name>
</gene>
<keyword evidence="1" id="KW-1133">Transmembrane helix</keyword>
<reference evidence="2 4" key="1">
    <citation type="journal article" date="2017" name="Poromechanics V (2013)">
        <title>Genomic Characterization of the Arsenic-Tolerant Actinobacterium, &lt;i&gt;Rhodococcus erythropolis&lt;/i&gt; S43.</title>
        <authorList>
            <person name="Retamal-Morales G."/>
            <person name="Mehnert M."/>
            <person name="Schwabe R."/>
            <person name="Tischler D."/>
            <person name="Schloemann M."/>
            <person name="Levican G.J."/>
        </authorList>
    </citation>
    <scope>NUCLEOTIDE SEQUENCE [LARGE SCALE GENOMIC DNA]</scope>
    <source>
        <strain evidence="2 4">S43</strain>
    </source>
</reference>
<keyword evidence="1" id="KW-0812">Transmembrane</keyword>
<dbReference type="EMBL" id="MRBO01000762">
    <property type="protein sequence ID" value="KAB2581934.1"/>
    <property type="molecule type" value="Genomic_DNA"/>
</dbReference>
<sequence length="145" mass="14870">MSVSSTVFLGTPTEKTSDGFEDTYLFDVSRVYKGDLASVTSVGTLANGNGCGTSYVLGTEQLMFVSAPYDVDAEHEGHSCGPATETGFDIQAAVESVYGAGYAPSAGGTPSVGVSADRSTVIGGGAAVALLAVLGWFGWKRRRAQ</sequence>
<accession>A0A0C2VM41</accession>
<feature type="transmembrane region" description="Helical" evidence="1">
    <location>
        <begin position="121"/>
        <end position="139"/>
    </location>
</feature>
<organism evidence="2 4">
    <name type="scientific">Rhodococcus erythropolis</name>
    <name type="common">Arthrobacter picolinophilus</name>
    <dbReference type="NCBI Taxonomy" id="1833"/>
    <lineage>
        <taxon>Bacteria</taxon>
        <taxon>Bacillati</taxon>
        <taxon>Actinomycetota</taxon>
        <taxon>Actinomycetes</taxon>
        <taxon>Mycobacteriales</taxon>
        <taxon>Nocardiaceae</taxon>
        <taxon>Rhodococcus</taxon>
        <taxon>Rhodococcus erythropolis group</taxon>
    </lineage>
</organism>
<dbReference type="RefSeq" id="WP_019749134.1">
    <property type="nucleotide sequence ID" value="NZ_CP176576.1"/>
</dbReference>
<reference evidence="3 5" key="2">
    <citation type="submission" date="2020-12" db="EMBL/GenBank/DDBJ databases">
        <title>Draft genome sequence of furan degrading bacterial strain FUR100.</title>
        <authorList>
            <person name="Woiski C."/>
        </authorList>
    </citation>
    <scope>NUCLEOTIDE SEQUENCE [LARGE SCALE GENOMIC DNA]</scope>
    <source>
        <strain evidence="3 5">FUR100</strain>
    </source>
</reference>
<evidence type="ECO:0000313" key="2">
    <source>
        <dbReference type="EMBL" id="KAB2581934.1"/>
    </source>
</evidence>
<protein>
    <submittedName>
        <fullName evidence="2">Uncharacterized protein</fullName>
    </submittedName>
</protein>
<proteinExistence type="predicted"/>
<evidence type="ECO:0000313" key="5">
    <source>
        <dbReference type="Proteomes" id="UP000627573"/>
    </source>
</evidence>
<evidence type="ECO:0000256" key="1">
    <source>
        <dbReference type="SAM" id="Phobius"/>
    </source>
</evidence>
<keyword evidence="5" id="KW-1185">Reference proteome</keyword>
<dbReference type="AlphaFoldDB" id="A0A0C2VM41"/>
<dbReference type="Proteomes" id="UP000627573">
    <property type="component" value="Unassembled WGS sequence"/>
</dbReference>
<keyword evidence="1" id="KW-0472">Membrane</keyword>
<name>A0A0C2VM41_RHOER</name>
<evidence type="ECO:0000313" key="3">
    <source>
        <dbReference type="EMBL" id="MBH5142207.1"/>
    </source>
</evidence>